<dbReference type="EMBL" id="BMHT01000001">
    <property type="protein sequence ID" value="GGE94930.1"/>
    <property type="molecule type" value="Genomic_DNA"/>
</dbReference>
<dbReference type="Gene3D" id="1.25.40.390">
    <property type="match status" value="1"/>
</dbReference>
<dbReference type="Proteomes" id="UP000632273">
    <property type="component" value="Unassembled WGS sequence"/>
</dbReference>
<proteinExistence type="predicted"/>
<protein>
    <recommendedName>
        <fullName evidence="4">SusD/RagB family nutrient-binding outer membrane lipoprotein</fullName>
    </recommendedName>
</protein>
<evidence type="ECO:0000256" key="1">
    <source>
        <dbReference type="SAM" id="SignalP"/>
    </source>
</evidence>
<evidence type="ECO:0000313" key="3">
    <source>
        <dbReference type="Proteomes" id="UP000632273"/>
    </source>
</evidence>
<dbReference type="Pfam" id="PF12771">
    <property type="entry name" value="SusD-like_2"/>
    <property type="match status" value="1"/>
</dbReference>
<comment type="caution">
    <text evidence="2">The sequence shown here is derived from an EMBL/GenBank/DDBJ whole genome shotgun (WGS) entry which is preliminary data.</text>
</comment>
<sequence length="536" mass="58029">MKILFRVLLAAALTTAATGCEKFLDVNENPNNPTAATPSELLASALTTTAFNYSSGSNTSTLPGYNSYASFAADYWGKSGVVNGYTEERTYNYTNQFYQSLWSNTYDNLNDYNLIQQQAVGYPNHAAIARIMKVYNFLLLVDEFGDIPYFTALQGAASTTPTYDKAADIYKDFIVQLDGAIADANAAASGGVGVGAEDVVFRGDMKKWKQFANSLKLRILLRESQTGDAALDTYVRTQLATLQTAPDGFITNDVVVQPGYAQSANQQNPFFTRYGLTAAGTSATEQLYQIPTNFILNQYVNNNDPRVSQLYAFGVKDGASNVYVGTDLGERSPAGATATLRASFFLQGGGLLKGPNAPTPLMLLSEHLFSKAEAETRNLFTGGDAAASTDFQDGIKASFVYFYRTSTSLTDINSTPLSATTSGTPGIAQYNTYIAANTNNPLVNYALAPSAGSLGKQSVIIYQKYLAENSVASTEAWDDYRRTAQPKIQASLESISPRADKLPTRLLYPLTETNTNAANIPANVTQFTKIFWDVVD</sequence>
<name>A0ABQ1TJP8_9BACT</name>
<organism evidence="2 3">
    <name type="scientific">Hymenobacter cavernae</name>
    <dbReference type="NCBI Taxonomy" id="2044852"/>
    <lineage>
        <taxon>Bacteria</taxon>
        <taxon>Pseudomonadati</taxon>
        <taxon>Bacteroidota</taxon>
        <taxon>Cytophagia</taxon>
        <taxon>Cytophagales</taxon>
        <taxon>Hymenobacteraceae</taxon>
        <taxon>Hymenobacter</taxon>
    </lineage>
</organism>
<keyword evidence="1" id="KW-0732">Signal</keyword>
<accession>A0ABQ1TJP8</accession>
<gene>
    <name evidence="2" type="ORF">GCM10011383_02070</name>
</gene>
<reference evidence="3" key="1">
    <citation type="journal article" date="2019" name="Int. J. Syst. Evol. Microbiol.">
        <title>The Global Catalogue of Microorganisms (GCM) 10K type strain sequencing project: providing services to taxonomists for standard genome sequencing and annotation.</title>
        <authorList>
            <consortium name="The Broad Institute Genomics Platform"/>
            <consortium name="The Broad Institute Genome Sequencing Center for Infectious Disease"/>
            <person name="Wu L."/>
            <person name="Ma J."/>
        </authorList>
    </citation>
    <scope>NUCLEOTIDE SEQUENCE [LARGE SCALE GENOMIC DNA]</scope>
    <source>
        <strain evidence="3">CGMCC 1.15197</strain>
    </source>
</reference>
<dbReference type="InterPro" id="IPR041662">
    <property type="entry name" value="SusD-like_2"/>
</dbReference>
<dbReference type="InterPro" id="IPR011990">
    <property type="entry name" value="TPR-like_helical_dom_sf"/>
</dbReference>
<dbReference type="SUPFAM" id="SSF48452">
    <property type="entry name" value="TPR-like"/>
    <property type="match status" value="1"/>
</dbReference>
<evidence type="ECO:0000313" key="2">
    <source>
        <dbReference type="EMBL" id="GGE94930.1"/>
    </source>
</evidence>
<feature type="chain" id="PRO_5046144574" description="SusD/RagB family nutrient-binding outer membrane lipoprotein" evidence="1">
    <location>
        <begin position="20"/>
        <end position="536"/>
    </location>
</feature>
<dbReference type="PROSITE" id="PS51257">
    <property type="entry name" value="PROKAR_LIPOPROTEIN"/>
    <property type="match status" value="1"/>
</dbReference>
<dbReference type="RefSeq" id="WP_188810092.1">
    <property type="nucleotide sequence ID" value="NZ_BMHT01000001.1"/>
</dbReference>
<keyword evidence="3" id="KW-1185">Reference proteome</keyword>
<evidence type="ECO:0008006" key="4">
    <source>
        <dbReference type="Google" id="ProtNLM"/>
    </source>
</evidence>
<feature type="signal peptide" evidence="1">
    <location>
        <begin position="1"/>
        <end position="19"/>
    </location>
</feature>